<dbReference type="STRING" id="43041.A0A182K638"/>
<dbReference type="Proteomes" id="UP000075881">
    <property type="component" value="Unassembled WGS sequence"/>
</dbReference>
<reference evidence="2" key="2">
    <citation type="submission" date="2020-05" db="UniProtKB">
        <authorList>
            <consortium name="EnsemblMetazoa"/>
        </authorList>
    </citation>
    <scope>IDENTIFICATION</scope>
    <source>
        <strain evidence="2">ACHKN1017</strain>
    </source>
</reference>
<dbReference type="InterPro" id="IPR041506">
    <property type="entry name" value="DUF5645"/>
</dbReference>
<dbReference type="Gene3D" id="3.40.630.30">
    <property type="match status" value="1"/>
</dbReference>
<feature type="domain" description="DUF5645" evidence="1">
    <location>
        <begin position="7"/>
        <end position="61"/>
    </location>
</feature>
<evidence type="ECO:0000259" key="1">
    <source>
        <dbReference type="Pfam" id="PF18713"/>
    </source>
</evidence>
<name>A0A182K638_9DIPT</name>
<dbReference type="VEuPathDB" id="VectorBase:ACHR006223"/>
<accession>A0A182K638</accession>
<dbReference type="EnsemblMetazoa" id="ACHR006223-RA">
    <property type="protein sequence ID" value="ACHR006223-PA"/>
    <property type="gene ID" value="ACHR006223"/>
</dbReference>
<proteinExistence type="predicted"/>
<keyword evidence="3" id="KW-1185">Reference proteome</keyword>
<evidence type="ECO:0000313" key="2">
    <source>
        <dbReference type="EnsemblMetazoa" id="ACHR006223-PA"/>
    </source>
</evidence>
<dbReference type="AlphaFoldDB" id="A0A182K638"/>
<evidence type="ECO:0000313" key="3">
    <source>
        <dbReference type="Proteomes" id="UP000075881"/>
    </source>
</evidence>
<protein>
    <submittedName>
        <fullName evidence="2">DUF5645 domain-containing protein</fullName>
    </submittedName>
</protein>
<sequence>MDRVMEPLRPANVEEVKQLIRIYEQNIPDSVQFVLILQNILPLNTAIDEKNLDEASHTFVAVSRIYTSWPNELSDAIKTSNNIKWNLKPVFFIGGAKETRHEIH</sequence>
<dbReference type="Pfam" id="PF18713">
    <property type="entry name" value="DUF5645"/>
    <property type="match status" value="1"/>
</dbReference>
<organism evidence="2 3">
    <name type="scientific">Anopheles christyi</name>
    <dbReference type="NCBI Taxonomy" id="43041"/>
    <lineage>
        <taxon>Eukaryota</taxon>
        <taxon>Metazoa</taxon>
        <taxon>Ecdysozoa</taxon>
        <taxon>Arthropoda</taxon>
        <taxon>Hexapoda</taxon>
        <taxon>Insecta</taxon>
        <taxon>Pterygota</taxon>
        <taxon>Neoptera</taxon>
        <taxon>Endopterygota</taxon>
        <taxon>Diptera</taxon>
        <taxon>Nematocera</taxon>
        <taxon>Culicoidea</taxon>
        <taxon>Culicidae</taxon>
        <taxon>Anophelinae</taxon>
        <taxon>Anopheles</taxon>
    </lineage>
</organism>
<reference evidence="3" key="1">
    <citation type="submission" date="2013-03" db="EMBL/GenBank/DDBJ databases">
        <title>The Genome Sequence of Anopheles christyi ACHKN1017.</title>
        <authorList>
            <consortium name="The Broad Institute Genomics Platform"/>
            <person name="Neafsey D.E."/>
            <person name="Besansky N."/>
            <person name="Walker B."/>
            <person name="Young S.K."/>
            <person name="Zeng Q."/>
            <person name="Gargeya S."/>
            <person name="Fitzgerald M."/>
            <person name="Haas B."/>
            <person name="Abouelleil A."/>
            <person name="Allen A.W."/>
            <person name="Alvarado L."/>
            <person name="Arachchi H.M."/>
            <person name="Berlin A.M."/>
            <person name="Chapman S.B."/>
            <person name="Gainer-Dewar J."/>
            <person name="Goldberg J."/>
            <person name="Griggs A."/>
            <person name="Gujja S."/>
            <person name="Hansen M."/>
            <person name="Howarth C."/>
            <person name="Imamovic A."/>
            <person name="Ireland A."/>
            <person name="Larimer J."/>
            <person name="McCowan C."/>
            <person name="Murphy C."/>
            <person name="Pearson M."/>
            <person name="Poon T.W."/>
            <person name="Priest M."/>
            <person name="Roberts A."/>
            <person name="Saif S."/>
            <person name="Shea T."/>
            <person name="Sisk P."/>
            <person name="Sykes S."/>
            <person name="Wortman J."/>
            <person name="Nusbaum C."/>
            <person name="Birren B."/>
        </authorList>
    </citation>
    <scope>NUCLEOTIDE SEQUENCE [LARGE SCALE GENOMIC DNA]</scope>
    <source>
        <strain evidence="3">ACHKN1017</strain>
    </source>
</reference>